<proteinExistence type="predicted"/>
<keyword evidence="6" id="KW-0732">Signal</keyword>
<dbReference type="EMBL" id="PZQS01000003">
    <property type="protein sequence ID" value="PVD33616.1"/>
    <property type="molecule type" value="Genomic_DNA"/>
</dbReference>
<feature type="chain" id="PRO_5015686125" description="Tetraspanin" evidence="6">
    <location>
        <begin position="16"/>
        <end position="202"/>
    </location>
</feature>
<evidence type="ECO:0000256" key="4">
    <source>
        <dbReference type="ARBA" id="ARBA00023136"/>
    </source>
</evidence>
<evidence type="ECO:0000256" key="5">
    <source>
        <dbReference type="SAM" id="Phobius"/>
    </source>
</evidence>
<dbReference type="PANTHER" id="PTHR19282:SF551">
    <property type="entry name" value="RE08073P-RELATED"/>
    <property type="match status" value="1"/>
</dbReference>
<dbReference type="OrthoDB" id="10016273at2759"/>
<evidence type="ECO:0000256" key="1">
    <source>
        <dbReference type="ARBA" id="ARBA00004141"/>
    </source>
</evidence>
<keyword evidence="3 5" id="KW-1133">Transmembrane helix</keyword>
<comment type="subcellular location">
    <subcellularLocation>
        <location evidence="1">Membrane</location>
        <topology evidence="1">Multi-pass membrane protein</topology>
    </subcellularLocation>
</comment>
<name>A0A2T7PJK4_POMCA</name>
<feature type="transmembrane region" description="Helical" evidence="5">
    <location>
        <begin position="141"/>
        <end position="167"/>
    </location>
</feature>
<comment type="caution">
    <text evidence="7">The sequence shown here is derived from an EMBL/GenBank/DDBJ whole genome shotgun (WGS) entry which is preliminary data.</text>
</comment>
<evidence type="ECO:0000313" key="7">
    <source>
        <dbReference type="EMBL" id="PVD33616.1"/>
    </source>
</evidence>
<evidence type="ECO:0000256" key="3">
    <source>
        <dbReference type="ARBA" id="ARBA00022989"/>
    </source>
</evidence>
<accession>A0A2T7PJK4</accession>
<dbReference type="Pfam" id="PF00335">
    <property type="entry name" value="Tetraspanin"/>
    <property type="match status" value="1"/>
</dbReference>
<sequence length="202" mass="22832">MCLAIVLTISGSVYGFVYREELQNTVGRSDLIKNVITQDYSSEPLRKVTRAVNIMQSELQCCGGDDPRDYIDSNWAQSNHENSPIKYAPPSCCKDYLRYEKEMTSCPIYVLNTDSSGEQNLNPGIYTEGCKTALSRFFEKYVIVVAGVVITIGILQLVCIIVTSILIHVLNNLYVPQPDDIVYDMARNQEKSPYPSRGDYYR</sequence>
<protein>
    <recommendedName>
        <fullName evidence="9">Tetraspanin</fullName>
    </recommendedName>
</protein>
<keyword evidence="8" id="KW-1185">Reference proteome</keyword>
<dbReference type="SUPFAM" id="SSF48652">
    <property type="entry name" value="Tetraspanin"/>
    <property type="match status" value="1"/>
</dbReference>
<dbReference type="AlphaFoldDB" id="A0A2T7PJK4"/>
<dbReference type="GO" id="GO:0005886">
    <property type="term" value="C:plasma membrane"/>
    <property type="evidence" value="ECO:0007669"/>
    <property type="project" value="TreeGrafter"/>
</dbReference>
<feature type="signal peptide" evidence="6">
    <location>
        <begin position="1"/>
        <end position="15"/>
    </location>
</feature>
<evidence type="ECO:0000256" key="2">
    <source>
        <dbReference type="ARBA" id="ARBA00022692"/>
    </source>
</evidence>
<evidence type="ECO:0000256" key="6">
    <source>
        <dbReference type="SAM" id="SignalP"/>
    </source>
</evidence>
<dbReference type="Gene3D" id="1.10.1450.10">
    <property type="entry name" value="Tetraspanin"/>
    <property type="match status" value="1"/>
</dbReference>
<dbReference type="InterPro" id="IPR018499">
    <property type="entry name" value="Tetraspanin/Peripherin"/>
</dbReference>
<keyword evidence="2 5" id="KW-0812">Transmembrane</keyword>
<gene>
    <name evidence="7" type="ORF">C0Q70_04874</name>
</gene>
<dbReference type="InterPro" id="IPR008952">
    <property type="entry name" value="Tetraspanin_EC2_sf"/>
</dbReference>
<evidence type="ECO:0000313" key="8">
    <source>
        <dbReference type="Proteomes" id="UP000245119"/>
    </source>
</evidence>
<evidence type="ECO:0008006" key="9">
    <source>
        <dbReference type="Google" id="ProtNLM"/>
    </source>
</evidence>
<dbReference type="Proteomes" id="UP000245119">
    <property type="component" value="Linkage Group LG3"/>
</dbReference>
<dbReference type="PANTHER" id="PTHR19282">
    <property type="entry name" value="TETRASPANIN"/>
    <property type="match status" value="1"/>
</dbReference>
<organism evidence="7 8">
    <name type="scientific">Pomacea canaliculata</name>
    <name type="common">Golden apple snail</name>
    <dbReference type="NCBI Taxonomy" id="400727"/>
    <lineage>
        <taxon>Eukaryota</taxon>
        <taxon>Metazoa</taxon>
        <taxon>Spiralia</taxon>
        <taxon>Lophotrochozoa</taxon>
        <taxon>Mollusca</taxon>
        <taxon>Gastropoda</taxon>
        <taxon>Caenogastropoda</taxon>
        <taxon>Architaenioglossa</taxon>
        <taxon>Ampullarioidea</taxon>
        <taxon>Ampullariidae</taxon>
        <taxon>Pomacea</taxon>
    </lineage>
</organism>
<reference evidence="7 8" key="1">
    <citation type="submission" date="2018-04" db="EMBL/GenBank/DDBJ databases">
        <title>The genome of golden apple snail Pomacea canaliculata provides insight into stress tolerance and invasive adaptation.</title>
        <authorList>
            <person name="Liu C."/>
            <person name="Liu B."/>
            <person name="Ren Y."/>
            <person name="Zhang Y."/>
            <person name="Wang H."/>
            <person name="Li S."/>
            <person name="Jiang F."/>
            <person name="Yin L."/>
            <person name="Zhang G."/>
            <person name="Qian W."/>
            <person name="Fan W."/>
        </authorList>
    </citation>
    <scope>NUCLEOTIDE SEQUENCE [LARGE SCALE GENOMIC DNA]</scope>
    <source>
        <strain evidence="7">SZHN2017</strain>
        <tissue evidence="7">Muscle</tissue>
    </source>
</reference>
<keyword evidence="4 5" id="KW-0472">Membrane</keyword>